<dbReference type="GO" id="GO:0015074">
    <property type="term" value="P:DNA integration"/>
    <property type="evidence" value="ECO:0007669"/>
    <property type="project" value="InterPro"/>
</dbReference>
<dbReference type="InterPro" id="IPR013762">
    <property type="entry name" value="Integrase-like_cat_sf"/>
</dbReference>
<protein>
    <submittedName>
        <fullName evidence="2">Site-specific integrase</fullName>
    </submittedName>
</protein>
<proteinExistence type="predicted"/>
<organism evidence="2 3">
    <name type="scientific">Enterococcus faecium</name>
    <name type="common">Streptococcus faecium</name>
    <dbReference type="NCBI Taxonomy" id="1352"/>
    <lineage>
        <taxon>Bacteria</taxon>
        <taxon>Bacillati</taxon>
        <taxon>Bacillota</taxon>
        <taxon>Bacilli</taxon>
        <taxon>Lactobacillales</taxon>
        <taxon>Enterococcaceae</taxon>
        <taxon>Enterococcus</taxon>
    </lineage>
</organism>
<dbReference type="SUPFAM" id="SSF56349">
    <property type="entry name" value="DNA breaking-rejoining enzymes"/>
    <property type="match status" value="1"/>
</dbReference>
<dbReference type="EMBL" id="MVGJ01000248">
    <property type="protein sequence ID" value="OOL79580.1"/>
    <property type="molecule type" value="Genomic_DNA"/>
</dbReference>
<feature type="non-terminal residue" evidence="2">
    <location>
        <position position="1"/>
    </location>
</feature>
<dbReference type="Proteomes" id="UP000191171">
    <property type="component" value="Unassembled WGS sequence"/>
</dbReference>
<evidence type="ECO:0000313" key="2">
    <source>
        <dbReference type="EMBL" id="OOL79580.1"/>
    </source>
</evidence>
<dbReference type="AlphaFoldDB" id="A0A1S8KIR5"/>
<dbReference type="InterPro" id="IPR011010">
    <property type="entry name" value="DNA_brk_join_enz"/>
</dbReference>
<dbReference type="GO" id="GO:0003677">
    <property type="term" value="F:DNA binding"/>
    <property type="evidence" value="ECO:0007669"/>
    <property type="project" value="InterPro"/>
</dbReference>
<gene>
    <name evidence="2" type="ORF">B1P95_15845</name>
</gene>
<comment type="caution">
    <text evidence="2">The sequence shown here is derived from an EMBL/GenBank/DDBJ whole genome shotgun (WGS) entry which is preliminary data.</text>
</comment>
<dbReference type="Gene3D" id="1.10.443.10">
    <property type="entry name" value="Intergrase catalytic core"/>
    <property type="match status" value="1"/>
</dbReference>
<keyword evidence="1" id="KW-0233">DNA recombination</keyword>
<dbReference type="GO" id="GO:0006310">
    <property type="term" value="P:DNA recombination"/>
    <property type="evidence" value="ECO:0007669"/>
    <property type="project" value="UniProtKB-KW"/>
</dbReference>
<accession>A0A1S8KIR5</accession>
<sequence length="51" mass="5967">MRKTFGYFLYKQGTKTEIIQSLLNHSSQRETLRYIGITQEDKDTAVKSLDL</sequence>
<reference evidence="2 3" key="1">
    <citation type="submission" date="2017-02" db="EMBL/GenBank/DDBJ databases">
        <title>Clonality and virulence of isolates of VRE in Hematopoietic Stem Cell Transplanted (HSCT) patients.</title>
        <authorList>
            <person name="Marchi A.P."/>
            <person name="Martins R.C."/>
            <person name="Marie S.K."/>
            <person name="Levin A.S."/>
            <person name="Costa S.F."/>
        </authorList>
    </citation>
    <scope>NUCLEOTIDE SEQUENCE [LARGE SCALE GENOMIC DNA]</scope>
    <source>
        <strain evidence="2 3">LIM1759</strain>
    </source>
</reference>
<evidence type="ECO:0000313" key="3">
    <source>
        <dbReference type="Proteomes" id="UP000191171"/>
    </source>
</evidence>
<evidence type="ECO:0000256" key="1">
    <source>
        <dbReference type="ARBA" id="ARBA00023172"/>
    </source>
</evidence>
<name>A0A1S8KIR5_ENTFC</name>